<dbReference type="AlphaFoldDB" id="A0A4Y2JLK7"/>
<comment type="caution">
    <text evidence="1">The sequence shown here is derived from an EMBL/GenBank/DDBJ whole genome shotgun (WGS) entry which is preliminary data.</text>
</comment>
<dbReference type="Proteomes" id="UP000499080">
    <property type="component" value="Unassembled WGS sequence"/>
</dbReference>
<sequence>MVETVQHADNGELWFIHKYLGEHEAQVTGTIDLVQISNAPGQQFTSNNGTTLSDSATQTVRKSLITTVTTLSIALSSPALTADETPNDSPEALALRLYTLARLVVTSHGNI</sequence>
<dbReference type="EMBL" id="BGPR01003646">
    <property type="protein sequence ID" value="GBM90715.1"/>
    <property type="molecule type" value="Genomic_DNA"/>
</dbReference>
<gene>
    <name evidence="1" type="ORF">AVEN_261637_1</name>
</gene>
<proteinExistence type="predicted"/>
<reference evidence="1 2" key="1">
    <citation type="journal article" date="2019" name="Sci. Rep.">
        <title>Orb-weaving spider Araneus ventricosus genome elucidates the spidroin gene catalogue.</title>
        <authorList>
            <person name="Kono N."/>
            <person name="Nakamura H."/>
            <person name="Ohtoshi R."/>
            <person name="Moran D.A.P."/>
            <person name="Shinohara A."/>
            <person name="Yoshida Y."/>
            <person name="Fujiwara M."/>
            <person name="Mori M."/>
            <person name="Tomita M."/>
            <person name="Arakawa K."/>
        </authorList>
    </citation>
    <scope>NUCLEOTIDE SEQUENCE [LARGE SCALE GENOMIC DNA]</scope>
</reference>
<protein>
    <submittedName>
        <fullName evidence="1">Uncharacterized protein</fullName>
    </submittedName>
</protein>
<evidence type="ECO:0000313" key="2">
    <source>
        <dbReference type="Proteomes" id="UP000499080"/>
    </source>
</evidence>
<evidence type="ECO:0000313" key="1">
    <source>
        <dbReference type="EMBL" id="GBM90715.1"/>
    </source>
</evidence>
<name>A0A4Y2JLK7_ARAVE</name>
<organism evidence="1 2">
    <name type="scientific">Araneus ventricosus</name>
    <name type="common">Orbweaver spider</name>
    <name type="synonym">Epeira ventricosa</name>
    <dbReference type="NCBI Taxonomy" id="182803"/>
    <lineage>
        <taxon>Eukaryota</taxon>
        <taxon>Metazoa</taxon>
        <taxon>Ecdysozoa</taxon>
        <taxon>Arthropoda</taxon>
        <taxon>Chelicerata</taxon>
        <taxon>Arachnida</taxon>
        <taxon>Araneae</taxon>
        <taxon>Araneomorphae</taxon>
        <taxon>Entelegynae</taxon>
        <taxon>Araneoidea</taxon>
        <taxon>Araneidae</taxon>
        <taxon>Araneus</taxon>
    </lineage>
</organism>
<accession>A0A4Y2JLK7</accession>
<keyword evidence="2" id="KW-1185">Reference proteome</keyword>